<dbReference type="OrthoDB" id="747559at2759"/>
<feature type="signal peptide" evidence="2">
    <location>
        <begin position="1"/>
        <end position="27"/>
    </location>
</feature>
<organism evidence="3 4">
    <name type="scientific">Papaver somniferum</name>
    <name type="common">Opium poppy</name>
    <dbReference type="NCBI Taxonomy" id="3469"/>
    <lineage>
        <taxon>Eukaryota</taxon>
        <taxon>Viridiplantae</taxon>
        <taxon>Streptophyta</taxon>
        <taxon>Embryophyta</taxon>
        <taxon>Tracheophyta</taxon>
        <taxon>Spermatophyta</taxon>
        <taxon>Magnoliopsida</taxon>
        <taxon>Ranunculales</taxon>
        <taxon>Papaveraceae</taxon>
        <taxon>Papaveroideae</taxon>
        <taxon>Papaver</taxon>
    </lineage>
</organism>
<dbReference type="STRING" id="3469.A0A4Y7KYR6"/>
<keyword evidence="4" id="KW-1185">Reference proteome</keyword>
<gene>
    <name evidence="3" type="ORF">C5167_001266</name>
</gene>
<evidence type="ECO:0000313" key="3">
    <source>
        <dbReference type="EMBL" id="RZC77089.1"/>
    </source>
</evidence>
<dbReference type="GO" id="GO:0071944">
    <property type="term" value="C:cell periphery"/>
    <property type="evidence" value="ECO:0007669"/>
    <property type="project" value="TreeGrafter"/>
</dbReference>
<protein>
    <recommendedName>
        <fullName evidence="5">Pollen Ole e 1 allergen and extensin family protein</fullName>
    </recommendedName>
</protein>
<evidence type="ECO:0008006" key="5">
    <source>
        <dbReference type="Google" id="ProtNLM"/>
    </source>
</evidence>
<dbReference type="EMBL" id="CM010723">
    <property type="protein sequence ID" value="RZC77089.1"/>
    <property type="molecule type" value="Genomic_DNA"/>
</dbReference>
<feature type="chain" id="PRO_5021348526" description="Pollen Ole e 1 allergen and extensin family protein" evidence="2">
    <location>
        <begin position="28"/>
        <end position="171"/>
    </location>
</feature>
<keyword evidence="1 2" id="KW-0732">Signal</keyword>
<dbReference type="PANTHER" id="PTHR33470">
    <property type="entry name" value="OS01G0164075 PROTEIN"/>
    <property type="match status" value="1"/>
</dbReference>
<sequence>MGKEIGMIVGVIASILLLNNVIISSEGLTKEEQKLIYVAAKVLCQDCNGDWINGAKPIEGSSVSILCMDDANKKVVYRGSNKTNKKGEFGIILNQKSINGKDIIKPELCTVKLESSPNPDCYIPTDFGGGRLGVKLNSVRPSFDQLRPNVTKYRLGPFSYTTPLCDEIDTS</sequence>
<evidence type="ECO:0000256" key="2">
    <source>
        <dbReference type="SAM" id="SignalP"/>
    </source>
</evidence>
<accession>A0A4Y7KYR6</accession>
<evidence type="ECO:0000256" key="1">
    <source>
        <dbReference type="ARBA" id="ARBA00022729"/>
    </source>
</evidence>
<dbReference type="OMA" id="YDQWING"/>
<reference evidence="3 4" key="1">
    <citation type="journal article" date="2018" name="Science">
        <title>The opium poppy genome and morphinan production.</title>
        <authorList>
            <person name="Guo L."/>
            <person name="Winzer T."/>
            <person name="Yang X."/>
            <person name="Li Y."/>
            <person name="Ning Z."/>
            <person name="He Z."/>
            <person name="Teodor R."/>
            <person name="Lu Y."/>
            <person name="Bowser T.A."/>
            <person name="Graham I.A."/>
            <person name="Ye K."/>
        </authorList>
    </citation>
    <scope>NUCLEOTIDE SEQUENCE [LARGE SCALE GENOMIC DNA]</scope>
    <source>
        <strain evidence="4">cv. HN1</strain>
        <tissue evidence="3">Leaves</tissue>
    </source>
</reference>
<dbReference type="AlphaFoldDB" id="A0A4Y7KYR6"/>
<dbReference type="Pfam" id="PF01190">
    <property type="entry name" value="Pollen_Ole_e_1"/>
    <property type="match status" value="1"/>
</dbReference>
<dbReference type="Gramene" id="RZC77089">
    <property type="protein sequence ID" value="RZC77089"/>
    <property type="gene ID" value="C5167_001266"/>
</dbReference>
<dbReference type="PANTHER" id="PTHR33470:SF29">
    <property type="entry name" value="POLLEN OLE E 1 ALLERGEN AND EXTENSIN FAMILY PROTEIN"/>
    <property type="match status" value="1"/>
</dbReference>
<evidence type="ECO:0000313" key="4">
    <source>
        <dbReference type="Proteomes" id="UP000316621"/>
    </source>
</evidence>
<name>A0A4Y7KYR6_PAPSO</name>
<proteinExistence type="predicted"/>
<dbReference type="Proteomes" id="UP000316621">
    <property type="component" value="Chromosome 9"/>
</dbReference>